<proteinExistence type="predicted"/>
<evidence type="ECO:0000313" key="3">
    <source>
        <dbReference type="Proteomes" id="UP001165063"/>
    </source>
</evidence>
<feature type="region of interest" description="Disordered" evidence="1">
    <location>
        <begin position="92"/>
        <end position="112"/>
    </location>
</feature>
<sequence>MKNQQETITHINDHDDANNDDDTTSNNNNNTLNITIEYFKNQEFKKKSALYVIQRLLEVDRGIKKLPLSADWKKNSIQQRKAMINCHVFKIGNHKGGQNQTGEAQEEGSRFN</sequence>
<evidence type="ECO:0000313" key="2">
    <source>
        <dbReference type="EMBL" id="GMG31736.1"/>
    </source>
</evidence>
<reference evidence="2" key="1">
    <citation type="submission" date="2023-04" db="EMBL/GenBank/DDBJ databases">
        <title>Ambrosiozyma monospora NBRC 1965.</title>
        <authorList>
            <person name="Ichikawa N."/>
            <person name="Sato H."/>
            <person name="Tonouchi N."/>
        </authorList>
    </citation>
    <scope>NUCLEOTIDE SEQUENCE</scope>
    <source>
        <strain evidence="2">NBRC 1965</strain>
    </source>
</reference>
<dbReference type="AlphaFoldDB" id="A0A9W6Z060"/>
<name>A0A9W6Z060_AMBMO</name>
<organism evidence="2 3">
    <name type="scientific">Ambrosiozyma monospora</name>
    <name type="common">Yeast</name>
    <name type="synonym">Endomycopsis monosporus</name>
    <dbReference type="NCBI Taxonomy" id="43982"/>
    <lineage>
        <taxon>Eukaryota</taxon>
        <taxon>Fungi</taxon>
        <taxon>Dikarya</taxon>
        <taxon>Ascomycota</taxon>
        <taxon>Saccharomycotina</taxon>
        <taxon>Pichiomycetes</taxon>
        <taxon>Pichiales</taxon>
        <taxon>Pichiaceae</taxon>
        <taxon>Ambrosiozyma</taxon>
    </lineage>
</organism>
<dbReference type="Proteomes" id="UP001165063">
    <property type="component" value="Unassembled WGS sequence"/>
</dbReference>
<accession>A0A9W6Z060</accession>
<keyword evidence="3" id="KW-1185">Reference proteome</keyword>
<feature type="region of interest" description="Disordered" evidence="1">
    <location>
        <begin position="1"/>
        <end position="30"/>
    </location>
</feature>
<dbReference type="EMBL" id="BSXU01001856">
    <property type="protein sequence ID" value="GMG31736.1"/>
    <property type="molecule type" value="Genomic_DNA"/>
</dbReference>
<comment type="caution">
    <text evidence="2">The sequence shown here is derived from an EMBL/GenBank/DDBJ whole genome shotgun (WGS) entry which is preliminary data.</text>
</comment>
<evidence type="ECO:0000256" key="1">
    <source>
        <dbReference type="SAM" id="MobiDB-lite"/>
    </source>
</evidence>
<gene>
    <name evidence="2" type="ORF">Amon01_000403400</name>
</gene>
<protein>
    <submittedName>
        <fullName evidence="2">Unnamed protein product</fullName>
    </submittedName>
</protein>